<dbReference type="Pfam" id="PF08245">
    <property type="entry name" value="Mur_ligase_M"/>
    <property type="match status" value="1"/>
</dbReference>
<evidence type="ECO:0000256" key="1">
    <source>
        <dbReference type="ARBA" id="ARBA00022490"/>
    </source>
</evidence>
<dbReference type="InterPro" id="IPR005863">
    <property type="entry name" value="UDP-N-AcMur_synth"/>
</dbReference>
<dbReference type="EMBL" id="JBAKBE010000013">
    <property type="protein sequence ID" value="MEH0098373.1"/>
    <property type="molecule type" value="Genomic_DNA"/>
</dbReference>
<evidence type="ECO:0000256" key="8">
    <source>
        <dbReference type="ARBA" id="ARBA00023306"/>
    </source>
</evidence>
<keyword evidence="8 10" id="KW-0131">Cell cycle</keyword>
<comment type="subcellular location">
    <subcellularLocation>
        <location evidence="10 11">Cytoplasm</location>
    </subcellularLocation>
</comment>
<dbReference type="PANTHER" id="PTHR43024:SF1">
    <property type="entry name" value="UDP-N-ACETYLMURAMOYL-TRIPEPTIDE--D-ALANYL-D-ALANINE LIGASE"/>
    <property type="match status" value="1"/>
</dbReference>
<reference evidence="15 16" key="1">
    <citation type="submission" date="2024-02" db="EMBL/GenBank/DDBJ databases">
        <title>A new putative Pannonibacter species isolated from two cases of bloodstream infections in paediatric patients.</title>
        <authorList>
            <person name="Castellana S."/>
            <person name="De Laurentiis V."/>
            <person name="Grassi M."/>
            <person name="De Leonardis F."/>
            <person name="Mosca A."/>
            <person name="De Carlo C."/>
            <person name="Sparapano E."/>
            <person name="Ronga L."/>
            <person name="Santacroce L."/>
            <person name="Chironna M."/>
            <person name="De Robertis A."/>
            <person name="Bianco A."/>
            <person name="Del Sambro L."/>
            <person name="Capozzi L."/>
            <person name="Parisi A."/>
        </authorList>
    </citation>
    <scope>NUCLEOTIDE SEQUENCE [LARGE SCALE GENOMIC DNA]</scope>
    <source>
        <strain evidence="15 16">Pt2</strain>
    </source>
</reference>
<gene>
    <name evidence="10" type="primary">murF</name>
    <name evidence="15" type="ORF">V6L76_19085</name>
</gene>
<keyword evidence="16" id="KW-1185">Reference proteome</keyword>
<feature type="domain" description="Mur ligase N-terminal catalytic" evidence="12">
    <location>
        <begin position="26"/>
        <end position="76"/>
    </location>
</feature>
<comment type="caution">
    <text evidence="15">The sequence shown here is derived from an EMBL/GenBank/DDBJ whole genome shotgun (WGS) entry which is preliminary data.</text>
</comment>
<dbReference type="Gene3D" id="3.40.1190.10">
    <property type="entry name" value="Mur-like, catalytic domain"/>
    <property type="match status" value="1"/>
</dbReference>
<proteinExistence type="inferred from homology"/>
<evidence type="ECO:0000313" key="15">
    <source>
        <dbReference type="EMBL" id="MEH0098373.1"/>
    </source>
</evidence>
<dbReference type="EC" id="6.3.2.10" evidence="10 11"/>
<dbReference type="NCBIfam" id="TIGR01143">
    <property type="entry name" value="murF"/>
    <property type="match status" value="1"/>
</dbReference>
<comment type="function">
    <text evidence="10 11">Involved in cell wall formation. Catalyzes the final step in the synthesis of UDP-N-acetylmuramoyl-pentapeptide, the precursor of murein.</text>
</comment>
<evidence type="ECO:0000259" key="14">
    <source>
        <dbReference type="Pfam" id="PF08245"/>
    </source>
</evidence>
<feature type="domain" description="Mur ligase C-terminal" evidence="13">
    <location>
        <begin position="341"/>
        <end position="452"/>
    </location>
</feature>
<dbReference type="Proteomes" id="UP001380822">
    <property type="component" value="Unassembled WGS sequence"/>
</dbReference>
<dbReference type="Pfam" id="PF01225">
    <property type="entry name" value="Mur_ligase"/>
    <property type="match status" value="1"/>
</dbReference>
<evidence type="ECO:0000256" key="11">
    <source>
        <dbReference type="RuleBase" id="RU004136"/>
    </source>
</evidence>
<evidence type="ECO:0000256" key="2">
    <source>
        <dbReference type="ARBA" id="ARBA00022598"/>
    </source>
</evidence>
<protein>
    <recommendedName>
        <fullName evidence="10 11">UDP-N-acetylmuramoyl-tripeptide--D-alanyl-D-alanine ligase</fullName>
        <ecNumber evidence="10 11">6.3.2.10</ecNumber>
    </recommendedName>
    <alternativeName>
        <fullName evidence="10">D-alanyl-D-alanine-adding enzyme</fullName>
    </alternativeName>
</protein>
<evidence type="ECO:0000256" key="7">
    <source>
        <dbReference type="ARBA" id="ARBA00022984"/>
    </source>
</evidence>
<dbReference type="InterPro" id="IPR000713">
    <property type="entry name" value="Mur_ligase_N"/>
</dbReference>
<dbReference type="Gene3D" id="3.90.190.20">
    <property type="entry name" value="Mur ligase, C-terminal domain"/>
    <property type="match status" value="1"/>
</dbReference>
<dbReference type="InterPro" id="IPR004101">
    <property type="entry name" value="Mur_ligase_C"/>
</dbReference>
<keyword evidence="9 10" id="KW-0961">Cell wall biogenesis/degradation</keyword>
<evidence type="ECO:0000259" key="13">
    <source>
        <dbReference type="Pfam" id="PF02875"/>
    </source>
</evidence>
<accession>A0ABU7ZTK8</accession>
<dbReference type="Pfam" id="PF02875">
    <property type="entry name" value="Mur_ligase_C"/>
    <property type="match status" value="1"/>
</dbReference>
<keyword evidence="7 10" id="KW-0573">Peptidoglycan synthesis</keyword>
<feature type="domain" description="Mur ligase central" evidence="14">
    <location>
        <begin position="112"/>
        <end position="301"/>
    </location>
</feature>
<comment type="caution">
    <text evidence="10">Lacks conserved residue(s) required for the propagation of feature annotation.</text>
</comment>
<dbReference type="HAMAP" id="MF_02019">
    <property type="entry name" value="MurF"/>
    <property type="match status" value="1"/>
</dbReference>
<comment type="similarity">
    <text evidence="10">Belongs to the MurCDEF family. MurF subfamily.</text>
</comment>
<evidence type="ECO:0000256" key="9">
    <source>
        <dbReference type="ARBA" id="ARBA00023316"/>
    </source>
</evidence>
<dbReference type="PANTHER" id="PTHR43024">
    <property type="entry name" value="UDP-N-ACETYLMURAMOYL-TRIPEPTIDE--D-ALANYL-D-ALANINE LIGASE"/>
    <property type="match status" value="1"/>
</dbReference>
<dbReference type="Gene3D" id="3.40.1390.10">
    <property type="entry name" value="MurE/MurF, N-terminal domain"/>
    <property type="match status" value="1"/>
</dbReference>
<dbReference type="InterPro" id="IPR036565">
    <property type="entry name" value="Mur-like_cat_sf"/>
</dbReference>
<evidence type="ECO:0000259" key="12">
    <source>
        <dbReference type="Pfam" id="PF01225"/>
    </source>
</evidence>
<dbReference type="SUPFAM" id="SSF53623">
    <property type="entry name" value="MurD-like peptide ligases, catalytic domain"/>
    <property type="match status" value="1"/>
</dbReference>
<dbReference type="RefSeq" id="WP_334252670.1">
    <property type="nucleotide sequence ID" value="NZ_JBAKBE010000013.1"/>
</dbReference>
<evidence type="ECO:0000313" key="16">
    <source>
        <dbReference type="Proteomes" id="UP001380822"/>
    </source>
</evidence>
<dbReference type="NCBIfam" id="NF010693">
    <property type="entry name" value="PRK14093.1"/>
    <property type="match status" value="1"/>
</dbReference>
<keyword evidence="6 10" id="KW-0133">Cell shape</keyword>
<dbReference type="SUPFAM" id="SSF53244">
    <property type="entry name" value="MurD-like peptide ligases, peptide-binding domain"/>
    <property type="match status" value="1"/>
</dbReference>
<dbReference type="InterPro" id="IPR036615">
    <property type="entry name" value="Mur_ligase_C_dom_sf"/>
</dbReference>
<sequence length="477" mass="50356">MSAPLWTLDAFLAATRGEARGAPQAEITGISIDSRTIMPGEAFVAIVGDRLDGHDYVARALEAGASLALVARHKLIDLPEDGRYVVVDDPLEALRDLGRAARARTSARIVAVTGSVGKTGTKEALRLALGRSGKVHASAASFNNHWGVPLTLARMPEDTEFGVFEIGMNHAGEITPLVQMVRPHAAIITTVQAVHLEFFGSVEKIAQAKAEIFLGLEPGGLAILNRDNDQFDLLTFLAKTAGVERIQTFGEAEGCDAFLEDYAVQTGSSSIQAQVLGHEITYKIGAPGKHLVRNSLAVLLAVCELGADLALAGLALADLSAPKGRGAQTRLKLPGGGEAVLVDESYNANPASMRAALSVLAGMQPAAPGRKIVVLGDMLELGTASEQLHADLLGPVEESGADLVYCAGPLMHALWNRLPREKRAVYAEQSSALTERLKDELRAGDIIMIKGSLGSRMGPLVEALKQEYPAADEMASA</sequence>
<comment type="pathway">
    <text evidence="10 11">Cell wall biogenesis; peptidoglycan biosynthesis.</text>
</comment>
<keyword evidence="1 10" id="KW-0963">Cytoplasm</keyword>
<name>A0ABU7ZTK8_9HYPH</name>
<evidence type="ECO:0000256" key="4">
    <source>
        <dbReference type="ARBA" id="ARBA00022741"/>
    </source>
</evidence>
<keyword evidence="3 10" id="KW-0132">Cell division</keyword>
<keyword evidence="5 10" id="KW-0067">ATP-binding</keyword>
<comment type="catalytic activity">
    <reaction evidence="10 11">
        <text>D-alanyl-D-alanine + UDP-N-acetyl-alpha-D-muramoyl-L-alanyl-gamma-D-glutamyl-meso-2,6-diaminopimelate + ATP = UDP-N-acetyl-alpha-D-muramoyl-L-alanyl-gamma-D-glutamyl-meso-2,6-diaminopimeloyl-D-alanyl-D-alanine + ADP + phosphate + H(+)</text>
        <dbReference type="Rhea" id="RHEA:28374"/>
        <dbReference type="ChEBI" id="CHEBI:15378"/>
        <dbReference type="ChEBI" id="CHEBI:30616"/>
        <dbReference type="ChEBI" id="CHEBI:43474"/>
        <dbReference type="ChEBI" id="CHEBI:57822"/>
        <dbReference type="ChEBI" id="CHEBI:61386"/>
        <dbReference type="ChEBI" id="CHEBI:83905"/>
        <dbReference type="ChEBI" id="CHEBI:456216"/>
        <dbReference type="EC" id="6.3.2.10"/>
    </reaction>
</comment>
<keyword evidence="4 10" id="KW-0547">Nucleotide-binding</keyword>
<evidence type="ECO:0000256" key="5">
    <source>
        <dbReference type="ARBA" id="ARBA00022840"/>
    </source>
</evidence>
<organism evidence="15 16">
    <name type="scientific">Pannonibacter anstelovis</name>
    <dbReference type="NCBI Taxonomy" id="3121537"/>
    <lineage>
        <taxon>Bacteria</taxon>
        <taxon>Pseudomonadati</taxon>
        <taxon>Pseudomonadota</taxon>
        <taxon>Alphaproteobacteria</taxon>
        <taxon>Hyphomicrobiales</taxon>
        <taxon>Stappiaceae</taxon>
        <taxon>Pannonibacter</taxon>
    </lineage>
</organism>
<dbReference type="GO" id="GO:0016874">
    <property type="term" value="F:ligase activity"/>
    <property type="evidence" value="ECO:0007669"/>
    <property type="project" value="UniProtKB-KW"/>
</dbReference>
<dbReference type="SUPFAM" id="SSF63418">
    <property type="entry name" value="MurE/MurF N-terminal domain"/>
    <property type="match status" value="1"/>
</dbReference>
<dbReference type="InterPro" id="IPR051046">
    <property type="entry name" value="MurCDEF_CellWall_CoF430Synth"/>
</dbReference>
<keyword evidence="2 10" id="KW-0436">Ligase</keyword>
<evidence type="ECO:0000256" key="10">
    <source>
        <dbReference type="HAMAP-Rule" id="MF_02019"/>
    </source>
</evidence>
<dbReference type="InterPro" id="IPR035911">
    <property type="entry name" value="MurE/MurF_N"/>
</dbReference>
<evidence type="ECO:0000256" key="3">
    <source>
        <dbReference type="ARBA" id="ARBA00022618"/>
    </source>
</evidence>
<dbReference type="InterPro" id="IPR013221">
    <property type="entry name" value="Mur_ligase_cen"/>
</dbReference>
<evidence type="ECO:0000256" key="6">
    <source>
        <dbReference type="ARBA" id="ARBA00022960"/>
    </source>
</evidence>